<dbReference type="EMBL" id="JBBNAE010000001">
    <property type="protein sequence ID" value="KAK9152692.1"/>
    <property type="molecule type" value="Genomic_DNA"/>
</dbReference>
<feature type="compositionally biased region" description="Polar residues" evidence="1">
    <location>
        <begin position="45"/>
        <end position="64"/>
    </location>
</feature>
<keyword evidence="3" id="KW-1185">Reference proteome</keyword>
<comment type="caution">
    <text evidence="2">The sequence shown here is derived from an EMBL/GenBank/DDBJ whole genome shotgun (WGS) entry which is preliminary data.</text>
</comment>
<dbReference type="Proteomes" id="UP001417504">
    <property type="component" value="Unassembled WGS sequence"/>
</dbReference>
<evidence type="ECO:0000313" key="2">
    <source>
        <dbReference type="EMBL" id="KAK9152692.1"/>
    </source>
</evidence>
<accession>A0AAP0PQH1</accession>
<sequence length="219" mass="24811">MQIDDDGSLVLGDNFSSSLENHLENLSTACENLFVEGLKSKAQQQKGGNSFVESNSDKNSSNLKRYSRVQQKMRRRKKARVNRTMLPTIFEEPEITLRMSYEDQMESLCKSYKSYSKRMRKFNDFFIGLQVGRGISIPCGPRPDGARNPHTLLPAWQDTGQNLVPPRWGKDFPHFAPSVAEHGAKPFPYTRGKAGTGIVPALQGFPVPHPKFLHFLCFY</sequence>
<reference evidence="2 3" key="1">
    <citation type="submission" date="2024-01" db="EMBL/GenBank/DDBJ databases">
        <title>Genome assemblies of Stephania.</title>
        <authorList>
            <person name="Yang L."/>
        </authorList>
    </citation>
    <scope>NUCLEOTIDE SEQUENCE [LARGE SCALE GENOMIC DNA]</scope>
    <source>
        <strain evidence="2">QJT</strain>
        <tissue evidence="2">Leaf</tissue>
    </source>
</reference>
<gene>
    <name evidence="2" type="ORF">Sjap_000172</name>
</gene>
<evidence type="ECO:0000256" key="1">
    <source>
        <dbReference type="SAM" id="MobiDB-lite"/>
    </source>
</evidence>
<name>A0AAP0PQH1_9MAGN</name>
<protein>
    <submittedName>
        <fullName evidence="2">Uncharacterized protein</fullName>
    </submittedName>
</protein>
<organism evidence="2 3">
    <name type="scientific">Stephania japonica</name>
    <dbReference type="NCBI Taxonomy" id="461633"/>
    <lineage>
        <taxon>Eukaryota</taxon>
        <taxon>Viridiplantae</taxon>
        <taxon>Streptophyta</taxon>
        <taxon>Embryophyta</taxon>
        <taxon>Tracheophyta</taxon>
        <taxon>Spermatophyta</taxon>
        <taxon>Magnoliopsida</taxon>
        <taxon>Ranunculales</taxon>
        <taxon>Menispermaceae</taxon>
        <taxon>Menispermoideae</taxon>
        <taxon>Cissampelideae</taxon>
        <taxon>Stephania</taxon>
    </lineage>
</organism>
<feature type="region of interest" description="Disordered" evidence="1">
    <location>
        <begin position="45"/>
        <end position="80"/>
    </location>
</feature>
<dbReference type="AlphaFoldDB" id="A0AAP0PQH1"/>
<feature type="compositionally biased region" description="Basic residues" evidence="1">
    <location>
        <begin position="65"/>
        <end position="80"/>
    </location>
</feature>
<evidence type="ECO:0000313" key="3">
    <source>
        <dbReference type="Proteomes" id="UP001417504"/>
    </source>
</evidence>
<proteinExistence type="predicted"/>